<evidence type="ECO:0000256" key="3">
    <source>
        <dbReference type="ARBA" id="ARBA00023163"/>
    </source>
</evidence>
<evidence type="ECO:0000256" key="2">
    <source>
        <dbReference type="ARBA" id="ARBA00023125"/>
    </source>
</evidence>
<dbReference type="EMBL" id="BAAARK010000009">
    <property type="protein sequence ID" value="GAA2663204.1"/>
    <property type="molecule type" value="Genomic_DNA"/>
</dbReference>
<dbReference type="SUPFAM" id="SSF46894">
    <property type="entry name" value="C-terminal effector domain of the bipartite response regulators"/>
    <property type="match status" value="1"/>
</dbReference>
<protein>
    <recommendedName>
        <fullName evidence="4">HTH luxR-type domain-containing protein</fullName>
    </recommendedName>
</protein>
<dbReference type="PROSITE" id="PS50043">
    <property type="entry name" value="HTH_LUXR_2"/>
    <property type="match status" value="1"/>
</dbReference>
<dbReference type="Proteomes" id="UP001500994">
    <property type="component" value="Unassembled WGS sequence"/>
</dbReference>
<evidence type="ECO:0000256" key="1">
    <source>
        <dbReference type="ARBA" id="ARBA00023015"/>
    </source>
</evidence>
<organism evidence="5 6">
    <name type="scientific">Streptomyces lunalinharesii</name>
    <dbReference type="NCBI Taxonomy" id="333384"/>
    <lineage>
        <taxon>Bacteria</taxon>
        <taxon>Bacillati</taxon>
        <taxon>Actinomycetota</taxon>
        <taxon>Actinomycetes</taxon>
        <taxon>Kitasatosporales</taxon>
        <taxon>Streptomycetaceae</taxon>
        <taxon>Streptomyces</taxon>
    </lineage>
</organism>
<dbReference type="PRINTS" id="PR00038">
    <property type="entry name" value="HTHLUXR"/>
</dbReference>
<feature type="domain" description="HTH luxR-type" evidence="4">
    <location>
        <begin position="196"/>
        <end position="261"/>
    </location>
</feature>
<dbReference type="InterPro" id="IPR036388">
    <property type="entry name" value="WH-like_DNA-bd_sf"/>
</dbReference>
<dbReference type="Gene3D" id="1.10.10.10">
    <property type="entry name" value="Winged helix-like DNA-binding domain superfamily/Winged helix DNA-binding domain"/>
    <property type="match status" value="1"/>
</dbReference>
<dbReference type="Pfam" id="PF00196">
    <property type="entry name" value="GerE"/>
    <property type="match status" value="1"/>
</dbReference>
<dbReference type="RefSeq" id="WP_344576450.1">
    <property type="nucleotide sequence ID" value="NZ_BAAARK010000009.1"/>
</dbReference>
<accession>A0ABP6EBZ4</accession>
<keyword evidence="2" id="KW-0238">DNA-binding</keyword>
<comment type="caution">
    <text evidence="5">The sequence shown here is derived from an EMBL/GenBank/DDBJ whole genome shotgun (WGS) entry which is preliminary data.</text>
</comment>
<reference evidence="6" key="1">
    <citation type="journal article" date="2019" name="Int. J. Syst. Evol. Microbiol.">
        <title>The Global Catalogue of Microorganisms (GCM) 10K type strain sequencing project: providing services to taxonomists for standard genome sequencing and annotation.</title>
        <authorList>
            <consortium name="The Broad Institute Genomics Platform"/>
            <consortium name="The Broad Institute Genome Sequencing Center for Infectious Disease"/>
            <person name="Wu L."/>
            <person name="Ma J."/>
        </authorList>
    </citation>
    <scope>NUCLEOTIDE SEQUENCE [LARGE SCALE GENOMIC DNA]</scope>
    <source>
        <strain evidence="6">JCM 16374</strain>
    </source>
</reference>
<evidence type="ECO:0000313" key="6">
    <source>
        <dbReference type="Proteomes" id="UP001500994"/>
    </source>
</evidence>
<dbReference type="PANTHER" id="PTHR44688:SF16">
    <property type="entry name" value="DNA-BINDING TRANSCRIPTIONAL ACTIVATOR DEVR_DOSR"/>
    <property type="match status" value="1"/>
</dbReference>
<dbReference type="InterPro" id="IPR016032">
    <property type="entry name" value="Sig_transdc_resp-reg_C-effctor"/>
</dbReference>
<name>A0ABP6EBZ4_9ACTN</name>
<proteinExistence type="predicted"/>
<dbReference type="CDD" id="cd06170">
    <property type="entry name" value="LuxR_C_like"/>
    <property type="match status" value="1"/>
</dbReference>
<sequence length="271" mass="29794">MSELSAREYARILDLATAALHERCPDRLWPLLAAEVPRACGGDDFFLRKSEEWSARAGTVRLWTPGSSGAGGVADEAGRALRHGYPWAAYARSTTDRAPVTASQAAGEKAWHTSRTADTMRTAFGTDHVLGLPLPRASGPFNGYLLYRTGSPFTAAHLARAKRLQPVLDGIERQHELLVRWRHATQASHPHTDPDERATDYGLTPREISVLSLLAQCLTAATIGRRLGISPRTVHKHLENLYRKMGTTDRVATVLRARASHLLPHSPHPRA</sequence>
<dbReference type="InterPro" id="IPR000792">
    <property type="entry name" value="Tscrpt_reg_LuxR_C"/>
</dbReference>
<keyword evidence="3" id="KW-0804">Transcription</keyword>
<keyword evidence="6" id="KW-1185">Reference proteome</keyword>
<dbReference type="PANTHER" id="PTHR44688">
    <property type="entry name" value="DNA-BINDING TRANSCRIPTIONAL ACTIVATOR DEVR_DOSR"/>
    <property type="match status" value="1"/>
</dbReference>
<keyword evidence="1" id="KW-0805">Transcription regulation</keyword>
<gene>
    <name evidence="5" type="ORF">GCM10009864_34110</name>
</gene>
<evidence type="ECO:0000259" key="4">
    <source>
        <dbReference type="PROSITE" id="PS50043"/>
    </source>
</evidence>
<dbReference type="SMART" id="SM00421">
    <property type="entry name" value="HTH_LUXR"/>
    <property type="match status" value="1"/>
</dbReference>
<evidence type="ECO:0000313" key="5">
    <source>
        <dbReference type="EMBL" id="GAA2663204.1"/>
    </source>
</evidence>
<dbReference type="PROSITE" id="PS00622">
    <property type="entry name" value="HTH_LUXR_1"/>
    <property type="match status" value="1"/>
</dbReference>